<evidence type="ECO:0000313" key="2">
    <source>
        <dbReference type="EMBL" id="CCL98388.1"/>
    </source>
</evidence>
<dbReference type="EMBL" id="HE796880">
    <property type="protein sequence ID" value="CCL98388.1"/>
    <property type="molecule type" value="Genomic_DNA"/>
</dbReference>
<evidence type="ECO:0000256" key="1">
    <source>
        <dbReference type="SAM" id="MobiDB-lite"/>
    </source>
</evidence>
<dbReference type="HOGENOM" id="CLU_498773_0_0_1"/>
<dbReference type="RefSeq" id="XP_012177671.1">
    <property type="nucleotide sequence ID" value="XM_012322281.1"/>
</dbReference>
<dbReference type="OrthoDB" id="2754196at2759"/>
<sequence length="540" mass="61946">MIGIHSLPLETLTHIFRLFFIEDDDFIWDFERVYCDILEANRALEETMLVCKHWYFAAKSFPRLWTRIPVSWPMGVAALETRLRRSAPLPVKIYMTSSDLNLLRLLNNYAARLQEFHVNTDYNLTDDEAADGVEIMVNPAPLLERLSFVWYYRFHWGDTLDGLFGGVMPRLTKLCIYPCEPFPQDQFRNLTRLHLIRQADQGTYTLPELLDTLRANPTLEELILWAAVPANCPGHREGSFLDCVPLPKLRILHLTYYWPEDIHLFCHMVLPRGVHTVIQELPIEGTSSGIERYLPMIFNMWKRLYVVAKMSISYCDSVWDMLGIESSAERGGGSAFRFRCRLSPRSCRFFSVLLMGTLGLDRLSELWFESYMADAEKIFEERMWVAVLAAAPSLHTICVRGCVTIPILTALIYRSNENVAPVPCPLLQTVKIYDEPRISSTALNIFTMYRHQVGYPISELEISFKTDAESVPQQGDVQACVGSILSLGVIRRADIRYAVEMDDRPRVCPPPICTRGSEHGQDFAPHPPPDKPTCTIRLHH</sequence>
<accession>J4G056</accession>
<dbReference type="GeneID" id="24093299"/>
<feature type="region of interest" description="Disordered" evidence="1">
    <location>
        <begin position="512"/>
        <end position="540"/>
    </location>
</feature>
<protein>
    <submittedName>
        <fullName evidence="2">Uncharacterized protein</fullName>
    </submittedName>
</protein>
<dbReference type="InParanoid" id="J4G056"/>
<dbReference type="STRING" id="599839.J4G056"/>
<dbReference type="AlphaFoldDB" id="J4G056"/>
<organism evidence="2 3">
    <name type="scientific">Fibroporia radiculosa</name>
    <dbReference type="NCBI Taxonomy" id="599839"/>
    <lineage>
        <taxon>Eukaryota</taxon>
        <taxon>Fungi</taxon>
        <taxon>Dikarya</taxon>
        <taxon>Basidiomycota</taxon>
        <taxon>Agaricomycotina</taxon>
        <taxon>Agaricomycetes</taxon>
        <taxon>Polyporales</taxon>
        <taxon>Fibroporiaceae</taxon>
        <taxon>Fibroporia</taxon>
    </lineage>
</organism>
<gene>
    <name evidence="2" type="ORF">FIBRA_00383</name>
</gene>
<name>J4G056_9APHY</name>
<evidence type="ECO:0000313" key="3">
    <source>
        <dbReference type="Proteomes" id="UP000006352"/>
    </source>
</evidence>
<dbReference type="Proteomes" id="UP000006352">
    <property type="component" value="Unassembled WGS sequence"/>
</dbReference>
<proteinExistence type="predicted"/>
<keyword evidence="3" id="KW-1185">Reference proteome</keyword>
<reference evidence="2 3" key="1">
    <citation type="journal article" date="2012" name="Appl. Environ. Microbiol.">
        <title>Short-read sequencing for genomic analysis of the brown rot fungus Fibroporia radiculosa.</title>
        <authorList>
            <person name="Tang J.D."/>
            <person name="Perkins A.D."/>
            <person name="Sonstegard T.S."/>
            <person name="Schroeder S.G."/>
            <person name="Burgess S.C."/>
            <person name="Diehl S.V."/>
        </authorList>
    </citation>
    <scope>NUCLEOTIDE SEQUENCE [LARGE SCALE GENOMIC DNA]</scope>
    <source>
        <strain evidence="2 3">TFFH 294</strain>
    </source>
</reference>